<dbReference type="Gene3D" id="3.40.120.10">
    <property type="entry name" value="Alpha-D-Glucose-1,6-Bisphosphate, subunit A, domain 3"/>
    <property type="match status" value="3"/>
</dbReference>
<reference evidence="17" key="1">
    <citation type="submission" date="2007-04" db="EMBL/GenBank/DDBJ databases">
        <title>Annotation of Pediculus humanus corporis strain USDA.</title>
        <authorList>
            <person name="Kirkness E."/>
            <person name="Hannick L."/>
            <person name="Hass B."/>
            <person name="Bruggner R."/>
            <person name="Lawson D."/>
            <person name="Bidwell S."/>
            <person name="Joardar V."/>
            <person name="Caler E."/>
            <person name="Walenz B."/>
            <person name="Inman J."/>
            <person name="Schobel S."/>
            <person name="Galinsky K."/>
            <person name="Amedeo P."/>
            <person name="Strausberg R."/>
        </authorList>
    </citation>
    <scope>NUCLEOTIDE SEQUENCE</scope>
    <source>
        <strain evidence="17">USDA</strain>
    </source>
</reference>
<comment type="similarity">
    <text evidence="3 13">Belongs to the phosphohexose mutase family.</text>
</comment>
<dbReference type="InterPro" id="IPR016066">
    <property type="entry name" value="A-D-PHexomutase_CS"/>
</dbReference>
<dbReference type="InterPro" id="IPR005846">
    <property type="entry name" value="A-D-PHexomutase_a/b/a-III"/>
</dbReference>
<dbReference type="Pfam" id="PF24947">
    <property type="entry name" value="PGM1_C_vert_fung"/>
    <property type="match status" value="1"/>
</dbReference>
<keyword evidence="19" id="KW-1185">Reference proteome</keyword>
<evidence type="ECO:0000259" key="15">
    <source>
        <dbReference type="Pfam" id="PF02879"/>
    </source>
</evidence>
<dbReference type="PANTHER" id="PTHR22573:SF2">
    <property type="entry name" value="PHOSPHOGLUCOMUTASE"/>
    <property type="match status" value="1"/>
</dbReference>
<feature type="domain" description="Alpha-D-phosphohexomutase alpha/beta/alpha" evidence="16">
    <location>
        <begin position="319"/>
        <end position="430"/>
    </location>
</feature>
<accession>E0VFG6</accession>
<dbReference type="Gene3D" id="3.30.310.50">
    <property type="entry name" value="Alpha-D-phosphohexomutase, C-terminal domain"/>
    <property type="match status" value="1"/>
</dbReference>
<evidence type="ECO:0000256" key="3">
    <source>
        <dbReference type="ARBA" id="ARBA00010231"/>
    </source>
</evidence>
<dbReference type="VEuPathDB" id="VectorBase:PHUM157010"/>
<dbReference type="AlphaFoldDB" id="E0VFG6"/>
<dbReference type="GO" id="GO:0000287">
    <property type="term" value="F:magnesium ion binding"/>
    <property type="evidence" value="ECO:0007669"/>
    <property type="project" value="InterPro"/>
</dbReference>
<evidence type="ECO:0000256" key="12">
    <source>
        <dbReference type="ARBA" id="ARBA00049409"/>
    </source>
</evidence>
<dbReference type="InterPro" id="IPR005841">
    <property type="entry name" value="Alpha-D-phosphohexomutase_SF"/>
</dbReference>
<evidence type="ECO:0000256" key="4">
    <source>
        <dbReference type="ARBA" id="ARBA00012728"/>
    </source>
</evidence>
<dbReference type="FunFam" id="3.40.120.10:FF:000004">
    <property type="entry name" value="Phosphoglucomutase 5"/>
    <property type="match status" value="1"/>
</dbReference>
<feature type="domain" description="Alpha-D-phosphohexomutase alpha/beta/alpha" evidence="14">
    <location>
        <begin position="16"/>
        <end position="158"/>
    </location>
</feature>
<dbReference type="Pfam" id="PF02878">
    <property type="entry name" value="PGM_PMM_I"/>
    <property type="match status" value="1"/>
</dbReference>
<protein>
    <recommendedName>
        <fullName evidence="4">phosphoglucomutase (alpha-D-glucose-1,6-bisphosphate-dependent)</fullName>
        <ecNumber evidence="4">5.4.2.2</ecNumber>
    </recommendedName>
</protein>
<evidence type="ECO:0000256" key="2">
    <source>
        <dbReference type="ARBA" id="ARBA00001946"/>
    </source>
</evidence>
<keyword evidence="10" id="KW-0119">Carbohydrate metabolism</keyword>
<gene>
    <name evidence="18" type="primary">8236512</name>
    <name evidence="17" type="ORF">Phum_PHUM157010</name>
</gene>
<dbReference type="CTD" id="8236512"/>
<dbReference type="FunCoup" id="E0VFG6">
    <property type="interactions" value="522"/>
</dbReference>
<evidence type="ECO:0000313" key="17">
    <source>
        <dbReference type="EMBL" id="EEB12122.1"/>
    </source>
</evidence>
<feature type="domain" description="Alpha-D-phosphohexomutase alpha/beta/alpha" evidence="15">
    <location>
        <begin position="220"/>
        <end position="307"/>
    </location>
</feature>
<keyword evidence="8 13" id="KW-0460">Magnesium</keyword>
<dbReference type="HOGENOM" id="CLU_009330_0_1_1"/>
<dbReference type="NCBIfam" id="NF005737">
    <property type="entry name" value="PRK07564.1-1"/>
    <property type="match status" value="1"/>
</dbReference>
<evidence type="ECO:0000256" key="11">
    <source>
        <dbReference type="ARBA" id="ARBA00049318"/>
    </source>
</evidence>
<dbReference type="InterPro" id="IPR016055">
    <property type="entry name" value="A-D-PHexomutase_a/b/a-I/II/III"/>
</dbReference>
<dbReference type="OrthoDB" id="2291at2759"/>
<dbReference type="OMA" id="WIQDRAN"/>
<keyword evidence="9 17" id="KW-0413">Isomerase</keyword>
<dbReference type="Pfam" id="PF02879">
    <property type="entry name" value="PGM_PMM_II"/>
    <property type="match status" value="1"/>
</dbReference>
<sequence length="574" mass="63741">MNYAAKTIKTKSYDGQKPGTSGLRKSVKTFQQENYTENFIQSIFNSFEEKNLEKPLVLVVGGDGRYYGREAISLIIKIAAANKVRKLLIGQNGILSTPAVSCIIRKYCATGGIVLTASHNPGGPNADFGIKFNTSNGGPAPDAVTNKIYECSKNIREYSIVSDLEVDITKIGSETFSVDGRDFTVEIIDSIFDYLELMKSIFDFDKLKKLIAEGIVGRRSEEKNGKPFKLLINSMNGVTGPYVKKIFLDELGAPPESAVNVTPLHDFGGLHPDPNLTYASDLVDMLKNGDRDFGAAFDGDGDRNMILGEKAFFVNPSDSLAVLSDHLTSIPYFKKTGIKGFARSMPTGSSVDVVAKKKNLNLYEVPTGWKYFGNLMDAQKISICGEESFGTGSDHVREKDGIWTVLAWLSIVQDLNLPVHKILEKHWMEYGRNYFTRYDYEGCDSDNCTEMMRKLENDVTNPKFPGTVYERDGKRYKVKLGDNYEYKDPIDGSVAKNQGIRIIFDDGSRIIFRLSGTGSSGATVRLYVESYEKTVTEMTSSSDPQEKLKPLIKIALDVSELEKFTGRNKPTVIT</sequence>
<comment type="catalytic activity">
    <reaction evidence="11">
        <text>alpha-D-glucose 1,6-bisphosphate + L-seryl-[protein] = O-phospho-L-seryl-[protein] + alpha-D-glucose 6-phosphate</text>
        <dbReference type="Rhea" id="RHEA:68752"/>
        <dbReference type="Rhea" id="RHEA-COMP:9863"/>
        <dbReference type="Rhea" id="RHEA-COMP:11604"/>
        <dbReference type="ChEBI" id="CHEBI:29999"/>
        <dbReference type="ChEBI" id="CHEBI:58225"/>
        <dbReference type="ChEBI" id="CHEBI:58392"/>
        <dbReference type="ChEBI" id="CHEBI:83421"/>
    </reaction>
</comment>
<evidence type="ECO:0000256" key="13">
    <source>
        <dbReference type="RuleBase" id="RU004326"/>
    </source>
</evidence>
<keyword evidence="5" id="KW-0313">Glucose metabolism</keyword>
<dbReference type="PRINTS" id="PR00509">
    <property type="entry name" value="PGMPMM"/>
</dbReference>
<dbReference type="GO" id="GO:0004614">
    <property type="term" value="F:phosphoglucomutase activity"/>
    <property type="evidence" value="ECO:0007669"/>
    <property type="project" value="UniProtKB-EC"/>
</dbReference>
<evidence type="ECO:0000256" key="8">
    <source>
        <dbReference type="ARBA" id="ARBA00022842"/>
    </source>
</evidence>
<evidence type="ECO:0000256" key="5">
    <source>
        <dbReference type="ARBA" id="ARBA00022526"/>
    </source>
</evidence>
<dbReference type="GO" id="GO:0006006">
    <property type="term" value="P:glucose metabolic process"/>
    <property type="evidence" value="ECO:0007669"/>
    <property type="project" value="UniProtKB-KW"/>
</dbReference>
<dbReference type="GO" id="GO:0005829">
    <property type="term" value="C:cytosol"/>
    <property type="evidence" value="ECO:0007669"/>
    <property type="project" value="TreeGrafter"/>
</dbReference>
<dbReference type="CDD" id="cd03085">
    <property type="entry name" value="PGM1"/>
    <property type="match status" value="1"/>
</dbReference>
<dbReference type="EMBL" id="AAZO01001835">
    <property type="status" value="NOT_ANNOTATED_CDS"/>
    <property type="molecule type" value="Genomic_DNA"/>
</dbReference>
<dbReference type="InParanoid" id="E0VFG6"/>
<evidence type="ECO:0000259" key="16">
    <source>
        <dbReference type="Pfam" id="PF02880"/>
    </source>
</evidence>
<dbReference type="Proteomes" id="UP000009046">
    <property type="component" value="Unassembled WGS sequence"/>
</dbReference>
<evidence type="ECO:0000313" key="19">
    <source>
        <dbReference type="Proteomes" id="UP000009046"/>
    </source>
</evidence>
<evidence type="ECO:0000256" key="1">
    <source>
        <dbReference type="ARBA" id="ARBA00000443"/>
    </source>
</evidence>
<comment type="cofactor">
    <cofactor evidence="2">
        <name>Mg(2+)</name>
        <dbReference type="ChEBI" id="CHEBI:18420"/>
    </cofactor>
</comment>
<dbReference type="RefSeq" id="XP_002424860.1">
    <property type="nucleotide sequence ID" value="XM_002424815.1"/>
</dbReference>
<name>E0VFG6_PEDHC</name>
<dbReference type="InterPro" id="IPR036900">
    <property type="entry name" value="A-D-PHexomutase_C_sf"/>
</dbReference>
<reference evidence="17" key="2">
    <citation type="submission" date="2007-04" db="EMBL/GenBank/DDBJ databases">
        <title>The genome of the human body louse.</title>
        <authorList>
            <consortium name="The Human Body Louse Genome Consortium"/>
            <person name="Kirkness E."/>
            <person name="Walenz B."/>
            <person name="Hass B."/>
            <person name="Bruggner R."/>
            <person name="Strausberg R."/>
        </authorList>
    </citation>
    <scope>NUCLEOTIDE SEQUENCE</scope>
    <source>
        <strain evidence="17">USDA</strain>
    </source>
</reference>
<evidence type="ECO:0000313" key="18">
    <source>
        <dbReference type="EnsemblMetazoa" id="PHUM157010-PA"/>
    </source>
</evidence>
<dbReference type="Pfam" id="PF02880">
    <property type="entry name" value="PGM_PMM_III"/>
    <property type="match status" value="1"/>
</dbReference>
<dbReference type="FunFam" id="3.40.120.10:FF:000005">
    <property type="entry name" value="Phosphoglucomutase 5"/>
    <property type="match status" value="1"/>
</dbReference>
<dbReference type="InterPro" id="IPR005844">
    <property type="entry name" value="A-D-PHexomutase_a/b/a-I"/>
</dbReference>
<dbReference type="InterPro" id="IPR045244">
    <property type="entry name" value="PGM"/>
</dbReference>
<evidence type="ECO:0000259" key="14">
    <source>
        <dbReference type="Pfam" id="PF02878"/>
    </source>
</evidence>
<dbReference type="EMBL" id="DS235111">
    <property type="protein sequence ID" value="EEB12122.1"/>
    <property type="molecule type" value="Genomic_DNA"/>
</dbReference>
<dbReference type="eggNOG" id="KOG0625">
    <property type="taxonomic scope" value="Eukaryota"/>
</dbReference>
<dbReference type="STRING" id="121224.E0VFG6"/>
<dbReference type="KEGG" id="phu:Phum_PHUM157010"/>
<proteinExistence type="inferred from homology"/>
<keyword evidence="6" id="KW-0597">Phosphoprotein</keyword>
<comment type="catalytic activity">
    <reaction evidence="1">
        <text>alpha-D-glucose 1-phosphate = alpha-D-glucose 6-phosphate</text>
        <dbReference type="Rhea" id="RHEA:23536"/>
        <dbReference type="ChEBI" id="CHEBI:58225"/>
        <dbReference type="ChEBI" id="CHEBI:58601"/>
        <dbReference type="EC" id="5.4.2.2"/>
    </reaction>
</comment>
<dbReference type="EnsemblMetazoa" id="PHUM157010-RA">
    <property type="protein sequence ID" value="PHUM157010-PA"/>
    <property type="gene ID" value="PHUM157010"/>
</dbReference>
<dbReference type="GeneID" id="8236512"/>
<dbReference type="FunFam" id="3.30.310.50:FF:000002">
    <property type="entry name" value="Phosphoglucomutase 5"/>
    <property type="match status" value="1"/>
</dbReference>
<keyword evidence="7 13" id="KW-0479">Metal-binding</keyword>
<dbReference type="EC" id="5.4.2.2" evidence="4"/>
<reference evidence="18" key="3">
    <citation type="submission" date="2021-02" db="UniProtKB">
        <authorList>
            <consortium name="EnsemblMetazoa"/>
        </authorList>
    </citation>
    <scope>IDENTIFICATION</scope>
    <source>
        <strain evidence="18">USDA</strain>
    </source>
</reference>
<dbReference type="SUPFAM" id="SSF53738">
    <property type="entry name" value="Phosphoglucomutase, first 3 domains"/>
    <property type="match status" value="3"/>
</dbReference>
<dbReference type="InterPro" id="IPR005845">
    <property type="entry name" value="A-D-PHexomutase_a/b/a-II"/>
</dbReference>
<dbReference type="FunFam" id="3.40.120.10:FF:000006">
    <property type="entry name" value="Phosphoglucomutase PgmA"/>
    <property type="match status" value="1"/>
</dbReference>
<dbReference type="PROSITE" id="PS00710">
    <property type="entry name" value="PGM_PMM"/>
    <property type="match status" value="1"/>
</dbReference>
<evidence type="ECO:0000256" key="9">
    <source>
        <dbReference type="ARBA" id="ARBA00023235"/>
    </source>
</evidence>
<evidence type="ECO:0000256" key="6">
    <source>
        <dbReference type="ARBA" id="ARBA00022553"/>
    </source>
</evidence>
<organism>
    <name type="scientific">Pediculus humanus subsp. corporis</name>
    <name type="common">Body louse</name>
    <dbReference type="NCBI Taxonomy" id="121224"/>
    <lineage>
        <taxon>Eukaryota</taxon>
        <taxon>Metazoa</taxon>
        <taxon>Ecdysozoa</taxon>
        <taxon>Arthropoda</taxon>
        <taxon>Hexapoda</taxon>
        <taxon>Insecta</taxon>
        <taxon>Pterygota</taxon>
        <taxon>Neoptera</taxon>
        <taxon>Paraneoptera</taxon>
        <taxon>Psocodea</taxon>
        <taxon>Troctomorpha</taxon>
        <taxon>Phthiraptera</taxon>
        <taxon>Anoplura</taxon>
        <taxon>Pediculidae</taxon>
        <taxon>Pediculus</taxon>
    </lineage>
</organism>
<dbReference type="PANTHER" id="PTHR22573">
    <property type="entry name" value="PHOSPHOHEXOMUTASE FAMILY MEMBER"/>
    <property type="match status" value="1"/>
</dbReference>
<comment type="catalytic activity">
    <reaction evidence="12">
        <text>O-phospho-L-seryl-[protein] + alpha-D-glucose 1-phosphate = alpha-D-glucose 1,6-bisphosphate + L-seryl-[protein]</text>
        <dbReference type="Rhea" id="RHEA:68748"/>
        <dbReference type="Rhea" id="RHEA-COMP:9863"/>
        <dbReference type="Rhea" id="RHEA-COMP:11604"/>
        <dbReference type="ChEBI" id="CHEBI:29999"/>
        <dbReference type="ChEBI" id="CHEBI:58392"/>
        <dbReference type="ChEBI" id="CHEBI:58601"/>
        <dbReference type="ChEBI" id="CHEBI:83421"/>
    </reaction>
</comment>
<evidence type="ECO:0000256" key="7">
    <source>
        <dbReference type="ARBA" id="ARBA00022723"/>
    </source>
</evidence>
<evidence type="ECO:0000256" key="10">
    <source>
        <dbReference type="ARBA" id="ARBA00023277"/>
    </source>
</evidence>
<dbReference type="SUPFAM" id="SSF55957">
    <property type="entry name" value="Phosphoglucomutase, C-terminal domain"/>
    <property type="match status" value="1"/>
</dbReference>